<accession>A0ABT2HAR1</accession>
<proteinExistence type="predicted"/>
<evidence type="ECO:0000313" key="1">
    <source>
        <dbReference type="EMBL" id="MCS5736962.1"/>
    </source>
</evidence>
<dbReference type="RefSeq" id="WP_259543215.1">
    <property type="nucleotide sequence ID" value="NZ_JANLCJ010000306.1"/>
</dbReference>
<sequence>RICFIATERKARGVIKPLSTLYRTAKSIHESLSLKNWQVFYDSIFRVIHPWGMNRVEVQAGSLLQPFPSIQRNGSRFSGSLMVSR</sequence>
<gene>
    <name evidence="1" type="ORF">N1032_24865</name>
</gene>
<comment type="caution">
    <text evidence="1">The sequence shown here is derived from an EMBL/GenBank/DDBJ whole genome shotgun (WGS) entry which is preliminary data.</text>
</comment>
<reference evidence="1" key="1">
    <citation type="submission" date="2022-08" db="EMBL/GenBank/DDBJ databases">
        <authorList>
            <person name="Deng Y."/>
            <person name="Han X.-F."/>
            <person name="Zhang Y.-Q."/>
        </authorList>
    </citation>
    <scope>NUCLEOTIDE SEQUENCE</scope>
    <source>
        <strain evidence="1">CPCC 203386</strain>
    </source>
</reference>
<dbReference type="Proteomes" id="UP001165586">
    <property type="component" value="Unassembled WGS sequence"/>
</dbReference>
<keyword evidence="2" id="KW-1185">Reference proteome</keyword>
<dbReference type="EMBL" id="JANLCJ010000306">
    <property type="protein sequence ID" value="MCS5736962.1"/>
    <property type="molecule type" value="Genomic_DNA"/>
</dbReference>
<feature type="non-terminal residue" evidence="1">
    <location>
        <position position="1"/>
    </location>
</feature>
<organism evidence="1 2">
    <name type="scientific">Herbiconiux daphne</name>
    <dbReference type="NCBI Taxonomy" id="2970914"/>
    <lineage>
        <taxon>Bacteria</taxon>
        <taxon>Bacillati</taxon>
        <taxon>Actinomycetota</taxon>
        <taxon>Actinomycetes</taxon>
        <taxon>Micrococcales</taxon>
        <taxon>Microbacteriaceae</taxon>
        <taxon>Herbiconiux</taxon>
    </lineage>
</organism>
<protein>
    <recommendedName>
        <fullName evidence="3">Maturase</fullName>
    </recommendedName>
</protein>
<evidence type="ECO:0000313" key="2">
    <source>
        <dbReference type="Proteomes" id="UP001165586"/>
    </source>
</evidence>
<name>A0ABT2HAR1_9MICO</name>
<evidence type="ECO:0008006" key="3">
    <source>
        <dbReference type="Google" id="ProtNLM"/>
    </source>
</evidence>